<protein>
    <submittedName>
        <fullName evidence="2">Uncharacterized protein</fullName>
    </submittedName>
</protein>
<keyword evidence="1" id="KW-1133">Transmembrane helix</keyword>
<dbReference type="EMBL" id="CP009933">
    <property type="protein sequence ID" value="AKA68809.1"/>
    <property type="molecule type" value="Genomic_DNA"/>
</dbReference>
<reference evidence="2 3" key="1">
    <citation type="journal article" date="2015" name="J. Biotechnol.">
        <title>Complete genome sequence of a malodorant-producing acetogen, Clostridium scatologenes ATCC 25775(T).</title>
        <authorList>
            <person name="Zhu Z."/>
            <person name="Guo T."/>
            <person name="Zheng H."/>
            <person name="Song T."/>
            <person name="Ouyang P."/>
            <person name="Xie J."/>
        </authorList>
    </citation>
    <scope>NUCLEOTIDE SEQUENCE [LARGE SCALE GENOMIC DNA]</scope>
    <source>
        <strain evidence="2 3">ATCC 25775</strain>
    </source>
</reference>
<dbReference type="HOGENOM" id="CLU_2552315_0_0_9"/>
<evidence type="ECO:0000256" key="1">
    <source>
        <dbReference type="SAM" id="Phobius"/>
    </source>
</evidence>
<organism evidence="2 3">
    <name type="scientific">Clostridium scatologenes</name>
    <dbReference type="NCBI Taxonomy" id="1548"/>
    <lineage>
        <taxon>Bacteria</taxon>
        <taxon>Bacillati</taxon>
        <taxon>Bacillota</taxon>
        <taxon>Clostridia</taxon>
        <taxon>Eubacteriales</taxon>
        <taxon>Clostridiaceae</taxon>
        <taxon>Clostridium</taxon>
    </lineage>
</organism>
<dbReference type="KEGG" id="csq:CSCA_1684"/>
<keyword evidence="1" id="KW-0472">Membrane</keyword>
<keyword evidence="3" id="KW-1185">Reference proteome</keyword>
<sequence length="82" mass="9844">MNFILDLMLLALVMIPIILECIKTNRKRKLLPILIYFNLIIISFFERLSVNSNLIILALCVNLFFAIRFIYVEYNDEYKRKK</sequence>
<evidence type="ECO:0000313" key="2">
    <source>
        <dbReference type="EMBL" id="AKA68809.1"/>
    </source>
</evidence>
<dbReference type="RefSeq" id="WP_029161996.1">
    <property type="nucleotide sequence ID" value="NZ_CP009933.1"/>
</dbReference>
<gene>
    <name evidence="2" type="ORF">CSCA_1684</name>
</gene>
<proteinExistence type="predicted"/>
<feature type="transmembrane region" description="Helical" evidence="1">
    <location>
        <begin position="6"/>
        <end position="23"/>
    </location>
</feature>
<accession>A0A0E3M8X0</accession>
<evidence type="ECO:0000313" key="3">
    <source>
        <dbReference type="Proteomes" id="UP000033115"/>
    </source>
</evidence>
<dbReference type="STRING" id="1548.CSCA_1684"/>
<dbReference type="Proteomes" id="UP000033115">
    <property type="component" value="Chromosome"/>
</dbReference>
<keyword evidence="1" id="KW-0812">Transmembrane</keyword>
<feature type="transmembrane region" description="Helical" evidence="1">
    <location>
        <begin position="54"/>
        <end position="72"/>
    </location>
</feature>
<feature type="transmembrane region" description="Helical" evidence="1">
    <location>
        <begin position="30"/>
        <end position="48"/>
    </location>
</feature>
<name>A0A0E3M8X0_CLOSL</name>
<dbReference type="AlphaFoldDB" id="A0A0E3M8X0"/>